<dbReference type="Proteomes" id="UP000036403">
    <property type="component" value="Unassembled WGS sequence"/>
</dbReference>
<dbReference type="AlphaFoldDB" id="A0A0J7JUA9"/>
<evidence type="ECO:0000256" key="1">
    <source>
        <dbReference type="SAM" id="Coils"/>
    </source>
</evidence>
<proteinExistence type="predicted"/>
<keyword evidence="3" id="KW-1185">Reference proteome</keyword>
<gene>
    <name evidence="2" type="ORF">RF55_24948</name>
</gene>
<comment type="caution">
    <text evidence="2">The sequence shown here is derived from an EMBL/GenBank/DDBJ whole genome shotgun (WGS) entry which is preliminary data.</text>
</comment>
<sequence length="135" mass="15595">MAKEAEEEEERKERETLDFLIKPAMSRSYKQFLDRIRDKEDEFENATISNLEAMVSEKATNLFEVAVGSGTMKGSFTKRTREAAADICAAATVLALKAQSPKEVPLNKQLEDIRRQMQQLRLENQQLRQMLEERK</sequence>
<organism evidence="2 3">
    <name type="scientific">Lasius niger</name>
    <name type="common">Black garden ant</name>
    <dbReference type="NCBI Taxonomy" id="67767"/>
    <lineage>
        <taxon>Eukaryota</taxon>
        <taxon>Metazoa</taxon>
        <taxon>Ecdysozoa</taxon>
        <taxon>Arthropoda</taxon>
        <taxon>Hexapoda</taxon>
        <taxon>Insecta</taxon>
        <taxon>Pterygota</taxon>
        <taxon>Neoptera</taxon>
        <taxon>Endopterygota</taxon>
        <taxon>Hymenoptera</taxon>
        <taxon>Apocrita</taxon>
        <taxon>Aculeata</taxon>
        <taxon>Formicoidea</taxon>
        <taxon>Formicidae</taxon>
        <taxon>Formicinae</taxon>
        <taxon>Lasius</taxon>
        <taxon>Lasius</taxon>
    </lineage>
</organism>
<dbReference type="EMBL" id="LBMM01030823">
    <property type="protein sequence ID" value="KMQ81858.1"/>
    <property type="molecule type" value="Genomic_DNA"/>
</dbReference>
<accession>A0A0J7JUA9</accession>
<protein>
    <submittedName>
        <fullName evidence="2">Uncharacterized protein</fullName>
    </submittedName>
</protein>
<reference evidence="2 3" key="1">
    <citation type="submission" date="2015-04" db="EMBL/GenBank/DDBJ databases">
        <title>Lasius niger genome sequencing.</title>
        <authorList>
            <person name="Konorov E.A."/>
            <person name="Nikitin M.A."/>
            <person name="Kirill M.V."/>
            <person name="Chang P."/>
        </authorList>
    </citation>
    <scope>NUCLEOTIDE SEQUENCE [LARGE SCALE GENOMIC DNA]</scope>
    <source>
        <tissue evidence="2">Whole</tissue>
    </source>
</reference>
<evidence type="ECO:0000313" key="3">
    <source>
        <dbReference type="Proteomes" id="UP000036403"/>
    </source>
</evidence>
<feature type="coiled-coil region" evidence="1">
    <location>
        <begin position="106"/>
        <end position="133"/>
    </location>
</feature>
<name>A0A0J7JUA9_LASNI</name>
<feature type="non-terminal residue" evidence="2">
    <location>
        <position position="135"/>
    </location>
</feature>
<evidence type="ECO:0000313" key="2">
    <source>
        <dbReference type="EMBL" id="KMQ81858.1"/>
    </source>
</evidence>
<dbReference type="PaxDb" id="67767-A0A0J7JUA9"/>
<keyword evidence="1" id="KW-0175">Coiled coil</keyword>